<evidence type="ECO:0000313" key="4">
    <source>
        <dbReference type="EMBL" id="CAE2300140.1"/>
    </source>
</evidence>
<gene>
    <name evidence="4" type="ORF">GTHE00462_LOCUS15493</name>
</gene>
<dbReference type="GO" id="GO:0009982">
    <property type="term" value="F:pseudouridine synthase activity"/>
    <property type="evidence" value="ECO:0007669"/>
    <property type="project" value="InterPro"/>
</dbReference>
<dbReference type="InterPro" id="IPR042092">
    <property type="entry name" value="PsdUridine_s_RsuA/RluB/E/F_cat"/>
</dbReference>
<proteinExistence type="predicted"/>
<organism evidence="4">
    <name type="scientific">Guillardia theta</name>
    <name type="common">Cryptophyte</name>
    <name type="synonym">Cryptomonas phi</name>
    <dbReference type="NCBI Taxonomy" id="55529"/>
    <lineage>
        <taxon>Eukaryota</taxon>
        <taxon>Cryptophyceae</taxon>
        <taxon>Pyrenomonadales</taxon>
        <taxon>Geminigeraceae</taxon>
        <taxon>Guillardia</taxon>
    </lineage>
</organism>
<dbReference type="NCBIfam" id="TIGR00093">
    <property type="entry name" value="pseudouridine synthase"/>
    <property type="match status" value="1"/>
</dbReference>
<keyword evidence="1" id="KW-0413">Isomerase</keyword>
<evidence type="ECO:0000259" key="3">
    <source>
        <dbReference type="Pfam" id="PF00849"/>
    </source>
</evidence>
<dbReference type="GO" id="GO:0001522">
    <property type="term" value="P:pseudouridine synthesis"/>
    <property type="evidence" value="ECO:0007669"/>
    <property type="project" value="InterPro"/>
</dbReference>
<dbReference type="AlphaFoldDB" id="A0A7S4KN12"/>
<dbReference type="PANTHER" id="PTHR47683">
    <property type="entry name" value="PSEUDOURIDINE SYNTHASE FAMILY PROTEIN-RELATED"/>
    <property type="match status" value="1"/>
</dbReference>
<dbReference type="Gene3D" id="3.30.70.580">
    <property type="entry name" value="Pseudouridine synthase I, catalytic domain, N-terminal subdomain"/>
    <property type="match status" value="1"/>
</dbReference>
<dbReference type="Pfam" id="PF00849">
    <property type="entry name" value="PseudoU_synth_2"/>
    <property type="match status" value="1"/>
</dbReference>
<protein>
    <recommendedName>
        <fullName evidence="3">Pseudouridine synthase RsuA/RluA-like domain-containing protein</fullName>
    </recommendedName>
</protein>
<reference evidence="4" key="1">
    <citation type="submission" date="2021-01" db="EMBL/GenBank/DDBJ databases">
        <authorList>
            <person name="Corre E."/>
            <person name="Pelletier E."/>
            <person name="Niang G."/>
            <person name="Scheremetjew M."/>
            <person name="Finn R."/>
            <person name="Kale V."/>
            <person name="Holt S."/>
            <person name="Cochrane G."/>
            <person name="Meng A."/>
            <person name="Brown T."/>
            <person name="Cohen L."/>
        </authorList>
    </citation>
    <scope>NUCLEOTIDE SEQUENCE</scope>
    <source>
        <strain evidence="4">CCMP 2712</strain>
    </source>
</reference>
<dbReference type="PANTHER" id="PTHR47683:SF2">
    <property type="entry name" value="RNA-BINDING S4 DOMAIN-CONTAINING PROTEIN"/>
    <property type="match status" value="1"/>
</dbReference>
<dbReference type="InterPro" id="IPR020103">
    <property type="entry name" value="PsdUridine_synth_cat_dom_sf"/>
</dbReference>
<dbReference type="InterPro" id="IPR036986">
    <property type="entry name" value="S4_RNA-bd_sf"/>
</dbReference>
<keyword evidence="2" id="KW-0694">RNA-binding</keyword>
<name>A0A7S4KN12_GUITH</name>
<dbReference type="EMBL" id="HBKN01019642">
    <property type="protein sequence ID" value="CAE2300140.1"/>
    <property type="molecule type" value="Transcribed_RNA"/>
</dbReference>
<sequence length="308" mass="34698">MLQLGRKHSLAALLRCSGGIPWRRDRPGPTNFRGLSNSSDGEELLNINRLMSLKGICSRREANEFVRRGLVDVDGRIALLGEEVSRHATVRLLQEAQEEKMSELTVMLHKPINWISQNSDATSKRDRHRLAIKLLTLENQSSADVEHTRAYSRAVVPSTLTGLACAGRLDFESSGLLIFTQDGVVARKLIGQESKIEKEYHVTVHPSGQLSDLTPSIHRLRHGLSLDGKALKPAQVDVLDERMFSPSNDSITLRIVLSEGRYRQIRRMCALVGMKVLRLHRVRVGDLFLGNLEEGKWREIDRSIFLNK</sequence>
<dbReference type="Gene3D" id="3.10.290.10">
    <property type="entry name" value="RNA-binding S4 domain"/>
    <property type="match status" value="1"/>
</dbReference>
<dbReference type="SUPFAM" id="SSF55120">
    <property type="entry name" value="Pseudouridine synthase"/>
    <property type="match status" value="1"/>
</dbReference>
<dbReference type="InterPro" id="IPR000748">
    <property type="entry name" value="PsdUridine_synth_RsuA/RluB/E/F"/>
</dbReference>
<accession>A0A7S4KN12</accession>
<dbReference type="PROSITE" id="PS50889">
    <property type="entry name" value="S4"/>
    <property type="match status" value="1"/>
</dbReference>
<dbReference type="InterPro" id="IPR006145">
    <property type="entry name" value="PsdUridine_synth_RsuA/RluA"/>
</dbReference>
<feature type="domain" description="Pseudouridine synthase RsuA/RluA-like" evidence="3">
    <location>
        <begin position="106"/>
        <end position="270"/>
    </location>
</feature>
<dbReference type="InterPro" id="IPR050343">
    <property type="entry name" value="RsuA_PseudoU_synthase"/>
</dbReference>
<evidence type="ECO:0000256" key="1">
    <source>
        <dbReference type="ARBA" id="ARBA00023235"/>
    </source>
</evidence>
<dbReference type="Gene3D" id="3.30.70.1560">
    <property type="entry name" value="Alpha-L RNA-binding motif"/>
    <property type="match status" value="1"/>
</dbReference>
<dbReference type="InterPro" id="IPR020094">
    <property type="entry name" value="TruA/RsuA/RluB/E/F_N"/>
</dbReference>
<dbReference type="GO" id="GO:0003723">
    <property type="term" value="F:RNA binding"/>
    <property type="evidence" value="ECO:0007669"/>
    <property type="project" value="UniProtKB-KW"/>
</dbReference>
<dbReference type="SUPFAM" id="SSF55174">
    <property type="entry name" value="Alpha-L RNA-binding motif"/>
    <property type="match status" value="1"/>
</dbReference>
<evidence type="ECO:0000256" key="2">
    <source>
        <dbReference type="PROSITE-ProRule" id="PRU00182"/>
    </source>
</evidence>